<organism evidence="2 3">
    <name type="scientific">Cutaneotrichosporon spelunceum</name>
    <dbReference type="NCBI Taxonomy" id="1672016"/>
    <lineage>
        <taxon>Eukaryota</taxon>
        <taxon>Fungi</taxon>
        <taxon>Dikarya</taxon>
        <taxon>Basidiomycota</taxon>
        <taxon>Agaricomycotina</taxon>
        <taxon>Tremellomycetes</taxon>
        <taxon>Trichosporonales</taxon>
        <taxon>Trichosporonaceae</taxon>
        <taxon>Cutaneotrichosporon</taxon>
    </lineage>
</organism>
<evidence type="ECO:0000313" key="2">
    <source>
        <dbReference type="EMBL" id="GMK53518.1"/>
    </source>
</evidence>
<feature type="region of interest" description="Disordered" evidence="1">
    <location>
        <begin position="170"/>
        <end position="218"/>
    </location>
</feature>
<feature type="compositionally biased region" description="Low complexity" evidence="1">
    <location>
        <begin position="175"/>
        <end position="189"/>
    </location>
</feature>
<dbReference type="Proteomes" id="UP001222932">
    <property type="component" value="Unassembled WGS sequence"/>
</dbReference>
<protein>
    <submittedName>
        <fullName evidence="2">Uncharacterized protein</fullName>
    </submittedName>
</protein>
<accession>A0AAD3TLU8</accession>
<reference evidence="2" key="1">
    <citation type="journal article" date="2023" name="BMC Genomics">
        <title>Chromosome-level genome assemblies of Cutaneotrichosporon spp. (Trichosporonales, Basidiomycota) reveal imbalanced evolution between nucleotide sequences and chromosome synteny.</title>
        <authorList>
            <person name="Kobayashi Y."/>
            <person name="Kayamori A."/>
            <person name="Aoki K."/>
            <person name="Shiwa Y."/>
            <person name="Matsutani M."/>
            <person name="Fujita N."/>
            <person name="Sugita T."/>
            <person name="Iwasaki W."/>
            <person name="Tanaka N."/>
            <person name="Takashima M."/>
        </authorList>
    </citation>
    <scope>NUCLEOTIDE SEQUENCE</scope>
    <source>
        <strain evidence="2">HIS016</strain>
    </source>
</reference>
<proteinExistence type="predicted"/>
<reference evidence="2" key="2">
    <citation type="submission" date="2023-06" db="EMBL/GenBank/DDBJ databases">
        <authorList>
            <person name="Kobayashi Y."/>
            <person name="Kayamori A."/>
            <person name="Aoki K."/>
            <person name="Shiwa Y."/>
            <person name="Fujita N."/>
            <person name="Sugita T."/>
            <person name="Iwasaki W."/>
            <person name="Tanaka N."/>
            <person name="Takashima M."/>
        </authorList>
    </citation>
    <scope>NUCLEOTIDE SEQUENCE</scope>
    <source>
        <strain evidence="2">HIS016</strain>
    </source>
</reference>
<dbReference type="AlphaFoldDB" id="A0AAD3TLU8"/>
<evidence type="ECO:0000313" key="3">
    <source>
        <dbReference type="Proteomes" id="UP001222932"/>
    </source>
</evidence>
<sequence>MTISAKPQLARGGRTCHNPTPPTPPIPSRGDITLTFIRHEEPFTTKGWSITPFKGWVNKWSGNRPIALWHDDAEIDPHACPAELGLKHGDVIIVFDEIPTQTDSTAHRLRVISGMVGFTDPPFLVAEEQAASSSYGPTGSATSDVNDTPEPRAPQPDGQVLQLRETSHLRSKPCSNFSLSSDESSSQGSDTDKNGDGLTTSNESPGLSCLFRKSMTLN</sequence>
<feature type="compositionally biased region" description="Polar residues" evidence="1">
    <location>
        <begin position="130"/>
        <end position="146"/>
    </location>
</feature>
<evidence type="ECO:0000256" key="1">
    <source>
        <dbReference type="SAM" id="MobiDB-lite"/>
    </source>
</evidence>
<gene>
    <name evidence="2" type="ORF">CspeluHIS016_0101040</name>
</gene>
<keyword evidence="3" id="KW-1185">Reference proteome</keyword>
<feature type="region of interest" description="Disordered" evidence="1">
    <location>
        <begin position="1"/>
        <end position="29"/>
    </location>
</feature>
<feature type="region of interest" description="Disordered" evidence="1">
    <location>
        <begin position="129"/>
        <end position="158"/>
    </location>
</feature>
<dbReference type="EMBL" id="BTCM01000001">
    <property type="protein sequence ID" value="GMK53518.1"/>
    <property type="molecule type" value="Genomic_DNA"/>
</dbReference>
<name>A0AAD3TLU8_9TREE</name>
<comment type="caution">
    <text evidence="2">The sequence shown here is derived from an EMBL/GenBank/DDBJ whole genome shotgun (WGS) entry which is preliminary data.</text>
</comment>